<dbReference type="PROSITE" id="PS50089">
    <property type="entry name" value="ZF_RING_2"/>
    <property type="match status" value="1"/>
</dbReference>
<evidence type="ECO:0000256" key="10">
    <source>
        <dbReference type="ARBA" id="ARBA00022833"/>
    </source>
</evidence>
<dbReference type="PANTHER" id="PTHR46913:SF1">
    <property type="entry name" value="RING-H2 FINGER PROTEIN ATL16"/>
    <property type="match status" value="1"/>
</dbReference>
<gene>
    <name evidence="18" type="ORF">ILEXP_LOCUS13420</name>
</gene>
<organism evidence="18 19">
    <name type="scientific">Ilex paraguariensis</name>
    <name type="common">yerba mate</name>
    <dbReference type="NCBI Taxonomy" id="185542"/>
    <lineage>
        <taxon>Eukaryota</taxon>
        <taxon>Viridiplantae</taxon>
        <taxon>Streptophyta</taxon>
        <taxon>Embryophyta</taxon>
        <taxon>Tracheophyta</taxon>
        <taxon>Spermatophyta</taxon>
        <taxon>Magnoliopsida</taxon>
        <taxon>eudicotyledons</taxon>
        <taxon>Gunneridae</taxon>
        <taxon>Pentapetalae</taxon>
        <taxon>asterids</taxon>
        <taxon>campanulids</taxon>
        <taxon>Aquifoliales</taxon>
        <taxon>Aquifoliaceae</taxon>
        <taxon>Ilex</taxon>
    </lineage>
</organism>
<evidence type="ECO:0000256" key="2">
    <source>
        <dbReference type="ARBA" id="ARBA00004167"/>
    </source>
</evidence>
<comment type="subcellular location">
    <subcellularLocation>
        <location evidence="2">Membrane</location>
        <topology evidence="2">Single-pass membrane protein</topology>
    </subcellularLocation>
</comment>
<dbReference type="GO" id="GO:0016020">
    <property type="term" value="C:membrane"/>
    <property type="evidence" value="ECO:0007669"/>
    <property type="project" value="UniProtKB-SubCell"/>
</dbReference>
<evidence type="ECO:0000256" key="4">
    <source>
        <dbReference type="ARBA" id="ARBA00012483"/>
    </source>
</evidence>
<dbReference type="Proteomes" id="UP001642360">
    <property type="component" value="Unassembled WGS sequence"/>
</dbReference>
<keyword evidence="10" id="KW-0862">Zinc</keyword>
<evidence type="ECO:0000256" key="6">
    <source>
        <dbReference type="ARBA" id="ARBA00022692"/>
    </source>
</evidence>
<evidence type="ECO:0000256" key="12">
    <source>
        <dbReference type="ARBA" id="ARBA00023136"/>
    </source>
</evidence>
<keyword evidence="8 14" id="KW-0863">Zinc-finger</keyword>
<evidence type="ECO:0000256" key="13">
    <source>
        <dbReference type="ARBA" id="ARBA00024209"/>
    </source>
</evidence>
<keyword evidence="9" id="KW-0833">Ubl conjugation pathway</keyword>
<comment type="caution">
    <text evidence="18">The sequence shown here is derived from an EMBL/GenBank/DDBJ whole genome shotgun (WGS) entry which is preliminary data.</text>
</comment>
<dbReference type="SMART" id="SM00184">
    <property type="entry name" value="RING"/>
    <property type="match status" value="1"/>
</dbReference>
<comment type="similarity">
    <text evidence="13">Belongs to the RING-type zinc finger family. ATL subfamily.</text>
</comment>
<dbReference type="InterPro" id="IPR013083">
    <property type="entry name" value="Znf_RING/FYVE/PHD"/>
</dbReference>
<dbReference type="CDD" id="cd16461">
    <property type="entry name" value="RING-H2_EL5-like"/>
    <property type="match status" value="1"/>
</dbReference>
<protein>
    <recommendedName>
        <fullName evidence="4">RING-type E3 ubiquitin transferase</fullName>
        <ecNumber evidence="4">2.3.2.27</ecNumber>
    </recommendedName>
</protein>
<evidence type="ECO:0000259" key="17">
    <source>
        <dbReference type="PROSITE" id="PS50089"/>
    </source>
</evidence>
<keyword evidence="5" id="KW-0808">Transferase</keyword>
<sequence length="281" mass="31367">MGDNHKMEEVPSPPKSYSLGGKFMLSGIVILFAFVVFVVVVHLYARWHILRDRRRQLLHRRSRGHRRTHILFHFDNSNSTATSNTIRGLEPSVLNSIPEFIYSAKAHPETLECAVCLSEFEENEKGRLLPKCHHSFHIGCIDMWFHSHSTCPLCRSPVEPVQVSENKRSDDVVVSVCETEPGSSSGMCPTCQSDEHSASTSLEDRGKGLVDTVGVTIEVPRRTESRDELGLSSPSSQGYRSPGSRLLSLKRMLSMNKKAPDTSTSCASVRTELDIERGLMS</sequence>
<evidence type="ECO:0000256" key="8">
    <source>
        <dbReference type="ARBA" id="ARBA00022771"/>
    </source>
</evidence>
<dbReference type="EC" id="2.3.2.27" evidence="4"/>
<feature type="region of interest" description="Disordered" evidence="15">
    <location>
        <begin position="219"/>
        <end position="244"/>
    </location>
</feature>
<feature type="transmembrane region" description="Helical" evidence="16">
    <location>
        <begin position="23"/>
        <end position="45"/>
    </location>
</feature>
<evidence type="ECO:0000256" key="3">
    <source>
        <dbReference type="ARBA" id="ARBA00004906"/>
    </source>
</evidence>
<name>A0ABC8RM34_9AQUA</name>
<proteinExistence type="inferred from homology"/>
<feature type="compositionally biased region" description="Basic and acidic residues" evidence="15">
    <location>
        <begin position="219"/>
        <end position="229"/>
    </location>
</feature>
<dbReference type="PANTHER" id="PTHR46913">
    <property type="entry name" value="RING-H2 FINGER PROTEIN ATL16"/>
    <property type="match status" value="1"/>
</dbReference>
<keyword evidence="19" id="KW-1185">Reference proteome</keyword>
<dbReference type="AlphaFoldDB" id="A0ABC8RM34"/>
<dbReference type="Gene3D" id="3.30.40.10">
    <property type="entry name" value="Zinc/RING finger domain, C3HC4 (zinc finger)"/>
    <property type="match status" value="1"/>
</dbReference>
<keyword evidence="7" id="KW-0479">Metal-binding</keyword>
<comment type="pathway">
    <text evidence="3">Protein modification; protein ubiquitination.</text>
</comment>
<reference evidence="18 19" key="1">
    <citation type="submission" date="2024-02" db="EMBL/GenBank/DDBJ databases">
        <authorList>
            <person name="Vignale AGUSTIN F."/>
            <person name="Sosa J E."/>
            <person name="Modenutti C."/>
        </authorList>
    </citation>
    <scope>NUCLEOTIDE SEQUENCE [LARGE SCALE GENOMIC DNA]</scope>
</reference>
<dbReference type="InterPro" id="IPR001841">
    <property type="entry name" value="Znf_RING"/>
</dbReference>
<keyword evidence="6 16" id="KW-0812">Transmembrane</keyword>
<keyword evidence="11 16" id="KW-1133">Transmembrane helix</keyword>
<evidence type="ECO:0000256" key="7">
    <source>
        <dbReference type="ARBA" id="ARBA00022723"/>
    </source>
</evidence>
<dbReference type="FunFam" id="3.30.40.10:FF:000475">
    <property type="entry name" value="RING-H2 finger protein ATL3"/>
    <property type="match status" value="1"/>
</dbReference>
<evidence type="ECO:0000256" key="14">
    <source>
        <dbReference type="PROSITE-ProRule" id="PRU00175"/>
    </source>
</evidence>
<dbReference type="Pfam" id="PF13639">
    <property type="entry name" value="zf-RING_2"/>
    <property type="match status" value="1"/>
</dbReference>
<dbReference type="GO" id="GO:0008270">
    <property type="term" value="F:zinc ion binding"/>
    <property type="evidence" value="ECO:0007669"/>
    <property type="project" value="UniProtKB-KW"/>
</dbReference>
<evidence type="ECO:0000256" key="9">
    <source>
        <dbReference type="ARBA" id="ARBA00022786"/>
    </source>
</evidence>
<evidence type="ECO:0000256" key="16">
    <source>
        <dbReference type="SAM" id="Phobius"/>
    </source>
</evidence>
<accession>A0ABC8RM34</accession>
<evidence type="ECO:0000256" key="15">
    <source>
        <dbReference type="SAM" id="MobiDB-lite"/>
    </source>
</evidence>
<dbReference type="SUPFAM" id="SSF57850">
    <property type="entry name" value="RING/U-box"/>
    <property type="match status" value="1"/>
</dbReference>
<evidence type="ECO:0000313" key="19">
    <source>
        <dbReference type="Proteomes" id="UP001642360"/>
    </source>
</evidence>
<keyword evidence="12 16" id="KW-0472">Membrane</keyword>
<comment type="catalytic activity">
    <reaction evidence="1">
        <text>S-ubiquitinyl-[E2 ubiquitin-conjugating enzyme]-L-cysteine + [acceptor protein]-L-lysine = [E2 ubiquitin-conjugating enzyme]-L-cysteine + N(6)-ubiquitinyl-[acceptor protein]-L-lysine.</text>
        <dbReference type="EC" id="2.3.2.27"/>
    </reaction>
</comment>
<evidence type="ECO:0000256" key="11">
    <source>
        <dbReference type="ARBA" id="ARBA00022989"/>
    </source>
</evidence>
<dbReference type="EMBL" id="CAUOFW020001502">
    <property type="protein sequence ID" value="CAK9145600.1"/>
    <property type="molecule type" value="Genomic_DNA"/>
</dbReference>
<evidence type="ECO:0000313" key="18">
    <source>
        <dbReference type="EMBL" id="CAK9145600.1"/>
    </source>
</evidence>
<evidence type="ECO:0000256" key="1">
    <source>
        <dbReference type="ARBA" id="ARBA00000900"/>
    </source>
</evidence>
<dbReference type="InterPro" id="IPR044600">
    <property type="entry name" value="ATL1/ATL16-like"/>
</dbReference>
<dbReference type="GO" id="GO:0061630">
    <property type="term" value="F:ubiquitin protein ligase activity"/>
    <property type="evidence" value="ECO:0007669"/>
    <property type="project" value="UniProtKB-EC"/>
</dbReference>
<feature type="domain" description="RING-type" evidence="17">
    <location>
        <begin position="113"/>
        <end position="155"/>
    </location>
</feature>
<evidence type="ECO:0000256" key="5">
    <source>
        <dbReference type="ARBA" id="ARBA00022679"/>
    </source>
</evidence>